<organism evidence="1 2">
    <name type="scientific">Saccharomonospora azurea NA-128</name>
    <dbReference type="NCBI Taxonomy" id="882081"/>
    <lineage>
        <taxon>Bacteria</taxon>
        <taxon>Bacillati</taxon>
        <taxon>Actinomycetota</taxon>
        <taxon>Actinomycetes</taxon>
        <taxon>Pseudonocardiales</taxon>
        <taxon>Pseudonocardiaceae</taxon>
        <taxon>Saccharomonospora</taxon>
    </lineage>
</organism>
<accession>H8GEV7</accession>
<evidence type="ECO:0000313" key="1">
    <source>
        <dbReference type="EMBL" id="EHY90018.1"/>
    </source>
</evidence>
<dbReference type="HOGENOM" id="CLU_3029723_0_0_11"/>
<evidence type="ECO:0000313" key="2">
    <source>
        <dbReference type="Proteomes" id="UP000004705"/>
    </source>
</evidence>
<keyword evidence="2" id="KW-1185">Reference proteome</keyword>
<reference evidence="1 2" key="1">
    <citation type="journal article" date="2012" name="Stand. Genomic Sci.">
        <title>Genome sequence of the soil bacterium Saccharomonospora azurea type strain (NA-128(T)).</title>
        <authorList>
            <person name="Klenk H.P."/>
            <person name="Held B."/>
            <person name="Lucas S."/>
            <person name="Lapidus A."/>
            <person name="Copeland A."/>
            <person name="Hammon N."/>
            <person name="Pitluck S."/>
            <person name="Goodwin L.A."/>
            <person name="Han C."/>
            <person name="Tapia R."/>
            <person name="Brambilla E.M."/>
            <person name="Potter G."/>
            <person name="Land M."/>
            <person name="Ivanova N."/>
            <person name="Rohde M."/>
            <person name="Goker M."/>
            <person name="Detter J.C."/>
            <person name="Kyrpides N.C."/>
            <person name="Woyke T."/>
        </authorList>
    </citation>
    <scope>NUCLEOTIDE SEQUENCE [LARGE SCALE GENOMIC DNA]</scope>
    <source>
        <strain evidence="1 2">NA-128</strain>
    </source>
</reference>
<name>H8GEV7_9PSEU</name>
<gene>
    <name evidence="1" type="ORF">SacazDRAFT_03137</name>
</gene>
<dbReference type="AlphaFoldDB" id="H8GEV7"/>
<dbReference type="RefSeq" id="WP_005443139.1">
    <property type="nucleotide sequence ID" value="NZ_CM001466.1"/>
</dbReference>
<dbReference type="EMBL" id="CM001466">
    <property type="protein sequence ID" value="EHY90018.1"/>
    <property type="molecule type" value="Genomic_DNA"/>
</dbReference>
<dbReference type="Proteomes" id="UP000004705">
    <property type="component" value="Chromosome"/>
</dbReference>
<protein>
    <submittedName>
        <fullName evidence="1">Uncharacterized protein</fullName>
    </submittedName>
</protein>
<sequence length="55" mass="6246">MFRNPNKPKNQLRARPIEQMGRCQACGKKVSRKANLCSNPRCARAIGWMLDSARS</sequence>
<proteinExistence type="predicted"/>